<sequence length="68" mass="7363">MKQFGGGKGPIVGSFLIISLLCSAFYDESHEGLRRPRQNVGPGFRMTSELRETATGLSMRDGEVVFAG</sequence>
<protein>
    <submittedName>
        <fullName evidence="2">Putative secreted protein</fullName>
    </submittedName>
</protein>
<organism evidence="2">
    <name type="scientific">Anopheles marajoara</name>
    <dbReference type="NCBI Taxonomy" id="58244"/>
    <lineage>
        <taxon>Eukaryota</taxon>
        <taxon>Metazoa</taxon>
        <taxon>Ecdysozoa</taxon>
        <taxon>Arthropoda</taxon>
        <taxon>Hexapoda</taxon>
        <taxon>Insecta</taxon>
        <taxon>Pterygota</taxon>
        <taxon>Neoptera</taxon>
        <taxon>Endopterygota</taxon>
        <taxon>Diptera</taxon>
        <taxon>Nematocera</taxon>
        <taxon>Culicoidea</taxon>
        <taxon>Culicidae</taxon>
        <taxon>Anophelinae</taxon>
        <taxon>Anopheles</taxon>
    </lineage>
</organism>
<name>A0A2M4CEW4_9DIPT</name>
<evidence type="ECO:0000256" key="1">
    <source>
        <dbReference type="SAM" id="SignalP"/>
    </source>
</evidence>
<evidence type="ECO:0000313" key="2">
    <source>
        <dbReference type="EMBL" id="MBW63809.1"/>
    </source>
</evidence>
<dbReference type="EMBL" id="GGFJ01014668">
    <property type="protein sequence ID" value="MBW63809.1"/>
    <property type="molecule type" value="Transcribed_RNA"/>
</dbReference>
<keyword evidence="1" id="KW-0732">Signal</keyword>
<dbReference type="AlphaFoldDB" id="A0A2M4CEW4"/>
<accession>A0A2M4CEW4</accession>
<feature type="signal peptide" evidence="1">
    <location>
        <begin position="1"/>
        <end position="24"/>
    </location>
</feature>
<proteinExistence type="predicted"/>
<feature type="chain" id="PRO_5014649785" evidence="1">
    <location>
        <begin position="25"/>
        <end position="68"/>
    </location>
</feature>
<reference evidence="2" key="1">
    <citation type="submission" date="2018-01" db="EMBL/GenBank/DDBJ databases">
        <title>An insight into the sialome of Amazonian anophelines.</title>
        <authorList>
            <person name="Ribeiro J.M."/>
            <person name="Scarpassa V."/>
            <person name="Calvo E."/>
        </authorList>
    </citation>
    <scope>NUCLEOTIDE SEQUENCE</scope>
    <source>
        <tissue evidence="2">Salivary glands</tissue>
    </source>
</reference>